<keyword evidence="3" id="KW-1185">Reference proteome</keyword>
<feature type="region of interest" description="Disordered" evidence="1">
    <location>
        <begin position="1"/>
        <end position="64"/>
    </location>
</feature>
<name>A0A8J4XTW5_CHIOP</name>
<evidence type="ECO:0000313" key="2">
    <source>
        <dbReference type="EMBL" id="KAG0712869.1"/>
    </source>
</evidence>
<organism evidence="2 3">
    <name type="scientific">Chionoecetes opilio</name>
    <name type="common">Atlantic snow crab</name>
    <name type="synonym">Cancer opilio</name>
    <dbReference type="NCBI Taxonomy" id="41210"/>
    <lineage>
        <taxon>Eukaryota</taxon>
        <taxon>Metazoa</taxon>
        <taxon>Ecdysozoa</taxon>
        <taxon>Arthropoda</taxon>
        <taxon>Crustacea</taxon>
        <taxon>Multicrustacea</taxon>
        <taxon>Malacostraca</taxon>
        <taxon>Eumalacostraca</taxon>
        <taxon>Eucarida</taxon>
        <taxon>Decapoda</taxon>
        <taxon>Pleocyemata</taxon>
        <taxon>Brachyura</taxon>
        <taxon>Eubrachyura</taxon>
        <taxon>Majoidea</taxon>
        <taxon>Majidae</taxon>
        <taxon>Chionoecetes</taxon>
    </lineage>
</organism>
<reference evidence="2" key="1">
    <citation type="submission" date="2020-07" db="EMBL/GenBank/DDBJ databases">
        <title>The High-quality genome of the commercially important snow crab, Chionoecetes opilio.</title>
        <authorList>
            <person name="Jeong J.-H."/>
            <person name="Ryu S."/>
        </authorList>
    </citation>
    <scope>NUCLEOTIDE SEQUENCE</scope>
    <source>
        <strain evidence="2">MADBK_172401_WGS</strain>
        <tissue evidence="2">Digestive gland</tissue>
    </source>
</reference>
<accession>A0A8J4XTW5</accession>
<evidence type="ECO:0000256" key="1">
    <source>
        <dbReference type="SAM" id="MobiDB-lite"/>
    </source>
</evidence>
<proteinExistence type="predicted"/>
<comment type="caution">
    <text evidence="2">The sequence shown here is derived from an EMBL/GenBank/DDBJ whole genome shotgun (WGS) entry which is preliminary data.</text>
</comment>
<sequence length="138" mass="14887">MQCGPKYPRVLKHWHTHVSPSSPGLHYRRPRPTLPRAESAARAAPHGEGRRTPEGSPDREKSRVVAQRWYGLQSGREVDQEAAQTLPADHQTTAPGQRVVRYEAWVLVGVWGAPGLSSRGSWGPGVEGPCAAAAASPG</sequence>
<protein>
    <submittedName>
        <fullName evidence="2">Uncharacterized protein</fullName>
    </submittedName>
</protein>
<dbReference type="Proteomes" id="UP000770661">
    <property type="component" value="Unassembled WGS sequence"/>
</dbReference>
<feature type="compositionally biased region" description="Basic and acidic residues" evidence="1">
    <location>
        <begin position="45"/>
        <end position="63"/>
    </location>
</feature>
<dbReference type="EMBL" id="JACEEZ010022020">
    <property type="protein sequence ID" value="KAG0712869.1"/>
    <property type="molecule type" value="Genomic_DNA"/>
</dbReference>
<evidence type="ECO:0000313" key="3">
    <source>
        <dbReference type="Proteomes" id="UP000770661"/>
    </source>
</evidence>
<gene>
    <name evidence="2" type="ORF">GWK47_017452</name>
</gene>
<dbReference type="AlphaFoldDB" id="A0A8J4XTW5"/>